<feature type="compositionally biased region" description="Polar residues" evidence="6">
    <location>
        <begin position="273"/>
        <end position="292"/>
    </location>
</feature>
<sequence>MGVLLKTDSKNNKANGITQNHLSKEFGIEGNRFFYVVRKLEKRGLIVRQEAVEKTRGSSKQKLATRLIHLYRYAKHLGSQEKFEVTKDEGSIGKEDSEDWLINDYLPSIKTICDELEETHGKVLVISGIKRDLGYFGSRNARHEWKEVHLLLFLLLMLYIWQIDKCWFSRGDYCKVSGKVGKRFGINKKTNHRNCFSVSSRFGMPMQMELHNKSHEYRMRTSRNSESSNLIPRKKSSLGGSPSILDGSARISHLWNFESDTLWKTNNHENEIKLSSSSPRDSEANYSISNMCKPQELIHET</sequence>
<dbReference type="PANTHER" id="PTHR15180">
    <property type="entry name" value="GENERAL TRANSCRIPTION FACTOR 3C POLYPEPTIDE 1"/>
    <property type="match status" value="1"/>
</dbReference>
<feature type="region of interest" description="Disordered" evidence="6">
    <location>
        <begin position="221"/>
        <end position="242"/>
    </location>
</feature>
<dbReference type="Pfam" id="PF24657">
    <property type="entry name" value="DUF7646"/>
    <property type="match status" value="1"/>
</dbReference>
<evidence type="ECO:0008006" key="12">
    <source>
        <dbReference type="Google" id="ProtNLM"/>
    </source>
</evidence>
<dbReference type="OrthoDB" id="986153at2759"/>
<keyword evidence="4" id="KW-0804">Transcription</keyword>
<evidence type="ECO:0000259" key="8">
    <source>
        <dbReference type="Pfam" id="PF24538"/>
    </source>
</evidence>
<comment type="caution">
    <text evidence="10">The sequence shown here is derived from an EMBL/GenBank/DDBJ whole genome shotgun (WGS) entry which is preliminary data.</text>
</comment>
<feature type="domain" description="B-block binding subunit of TFIIIC" evidence="7">
    <location>
        <begin position="13"/>
        <end position="75"/>
    </location>
</feature>
<evidence type="ECO:0000313" key="10">
    <source>
        <dbReference type="EMBL" id="KAH1055080.1"/>
    </source>
</evidence>
<evidence type="ECO:0000259" key="7">
    <source>
        <dbReference type="Pfam" id="PF04182"/>
    </source>
</evidence>
<proteinExistence type="predicted"/>
<name>A0A9D3UPL3_9ROSI</name>
<evidence type="ECO:0000256" key="6">
    <source>
        <dbReference type="SAM" id="MobiDB-lite"/>
    </source>
</evidence>
<evidence type="ECO:0000256" key="1">
    <source>
        <dbReference type="ARBA" id="ARBA00004123"/>
    </source>
</evidence>
<dbReference type="GO" id="GO:0003677">
    <property type="term" value="F:DNA binding"/>
    <property type="evidence" value="ECO:0007669"/>
    <property type="project" value="UniProtKB-KW"/>
</dbReference>
<evidence type="ECO:0000256" key="4">
    <source>
        <dbReference type="ARBA" id="ARBA00023163"/>
    </source>
</evidence>
<dbReference type="InterPro" id="IPR007309">
    <property type="entry name" value="TFIIIC_Bblock-bd"/>
</dbReference>
<comment type="subcellular location">
    <subcellularLocation>
        <location evidence="1">Nucleus</location>
    </subcellularLocation>
</comment>
<keyword evidence="3" id="KW-0238">DNA-binding</keyword>
<feature type="region of interest" description="Disordered" evidence="6">
    <location>
        <begin position="272"/>
        <end position="301"/>
    </location>
</feature>
<evidence type="ECO:0000256" key="5">
    <source>
        <dbReference type="ARBA" id="ARBA00023242"/>
    </source>
</evidence>
<reference evidence="10 11" key="1">
    <citation type="journal article" date="2021" name="Plant Biotechnol. J.">
        <title>Multi-omics assisted identification of the key and species-specific regulatory components of drought-tolerant mechanisms in Gossypium stocksii.</title>
        <authorList>
            <person name="Yu D."/>
            <person name="Ke L."/>
            <person name="Zhang D."/>
            <person name="Wu Y."/>
            <person name="Sun Y."/>
            <person name="Mei J."/>
            <person name="Sun J."/>
            <person name="Sun Y."/>
        </authorList>
    </citation>
    <scope>NUCLEOTIDE SEQUENCE [LARGE SCALE GENOMIC DNA]</scope>
    <source>
        <strain evidence="11">cv. E1</strain>
        <tissue evidence="10">Leaf</tissue>
    </source>
</reference>
<organism evidence="10 11">
    <name type="scientific">Gossypium stocksii</name>
    <dbReference type="NCBI Taxonomy" id="47602"/>
    <lineage>
        <taxon>Eukaryota</taxon>
        <taxon>Viridiplantae</taxon>
        <taxon>Streptophyta</taxon>
        <taxon>Embryophyta</taxon>
        <taxon>Tracheophyta</taxon>
        <taxon>Spermatophyta</taxon>
        <taxon>Magnoliopsida</taxon>
        <taxon>eudicotyledons</taxon>
        <taxon>Gunneridae</taxon>
        <taxon>Pentapetalae</taxon>
        <taxon>rosids</taxon>
        <taxon>malvids</taxon>
        <taxon>Malvales</taxon>
        <taxon>Malvaceae</taxon>
        <taxon>Malvoideae</taxon>
        <taxon>Gossypium</taxon>
    </lineage>
</organism>
<accession>A0A9D3UPL3</accession>
<evidence type="ECO:0000256" key="3">
    <source>
        <dbReference type="ARBA" id="ARBA00023125"/>
    </source>
</evidence>
<keyword evidence="5" id="KW-0539">Nucleus</keyword>
<dbReference type="InterPro" id="IPR056020">
    <property type="entry name" value="DUF7599"/>
</dbReference>
<dbReference type="PANTHER" id="PTHR15180:SF1">
    <property type="entry name" value="GENERAL TRANSCRIPTION FACTOR 3C POLYPEPTIDE 1"/>
    <property type="match status" value="1"/>
</dbReference>
<dbReference type="GO" id="GO:0005634">
    <property type="term" value="C:nucleus"/>
    <property type="evidence" value="ECO:0007669"/>
    <property type="project" value="UniProtKB-SubCell"/>
</dbReference>
<keyword evidence="2" id="KW-0597">Phosphoprotein</keyword>
<evidence type="ECO:0000259" key="9">
    <source>
        <dbReference type="Pfam" id="PF24657"/>
    </source>
</evidence>
<dbReference type="Pfam" id="PF04182">
    <property type="entry name" value="B-block_TFIIIC"/>
    <property type="match status" value="1"/>
</dbReference>
<protein>
    <recommendedName>
        <fullName evidence="12">B-block binding subunit of TFIIIC domain-containing protein</fullName>
    </recommendedName>
</protein>
<dbReference type="AlphaFoldDB" id="A0A9D3UPL3"/>
<gene>
    <name evidence="10" type="ORF">J1N35_033145</name>
</gene>
<dbReference type="InterPro" id="IPR056063">
    <property type="entry name" value="DUF7646"/>
</dbReference>
<dbReference type="GO" id="GO:0006384">
    <property type="term" value="P:transcription initiation at RNA polymerase III promoter"/>
    <property type="evidence" value="ECO:0007669"/>
    <property type="project" value="InterPro"/>
</dbReference>
<dbReference type="GO" id="GO:0042791">
    <property type="term" value="P:5S class rRNA transcription by RNA polymerase III"/>
    <property type="evidence" value="ECO:0007669"/>
    <property type="project" value="TreeGrafter"/>
</dbReference>
<keyword evidence="11" id="KW-1185">Reference proteome</keyword>
<dbReference type="Pfam" id="PF24538">
    <property type="entry name" value="DUF7599"/>
    <property type="match status" value="1"/>
</dbReference>
<dbReference type="GO" id="GO:0000127">
    <property type="term" value="C:transcription factor TFIIIC complex"/>
    <property type="evidence" value="ECO:0007669"/>
    <property type="project" value="InterPro"/>
</dbReference>
<evidence type="ECO:0000313" key="11">
    <source>
        <dbReference type="Proteomes" id="UP000828251"/>
    </source>
</evidence>
<dbReference type="EMBL" id="JAIQCV010000010">
    <property type="protein sequence ID" value="KAH1055080.1"/>
    <property type="molecule type" value="Genomic_DNA"/>
</dbReference>
<evidence type="ECO:0000256" key="2">
    <source>
        <dbReference type="ARBA" id="ARBA00022553"/>
    </source>
</evidence>
<dbReference type="Proteomes" id="UP000828251">
    <property type="component" value="Unassembled WGS sequence"/>
</dbReference>
<feature type="domain" description="DUF7599" evidence="8">
    <location>
        <begin position="103"/>
        <end position="148"/>
    </location>
</feature>
<dbReference type="InterPro" id="IPR044210">
    <property type="entry name" value="Tfc3-like"/>
</dbReference>
<feature type="domain" description="DUF7646" evidence="9">
    <location>
        <begin position="179"/>
        <end position="228"/>
    </location>
</feature>